<dbReference type="SMART" id="SM00256">
    <property type="entry name" value="FBOX"/>
    <property type="match status" value="1"/>
</dbReference>
<dbReference type="Pfam" id="PF12937">
    <property type="entry name" value="F-box-like"/>
    <property type="match status" value="1"/>
</dbReference>
<keyword evidence="3" id="KW-1185">Reference proteome</keyword>
<dbReference type="Proteomes" id="UP001447188">
    <property type="component" value="Unassembled WGS sequence"/>
</dbReference>
<evidence type="ECO:0000259" key="1">
    <source>
        <dbReference type="PROSITE" id="PS50181"/>
    </source>
</evidence>
<dbReference type="Gene3D" id="3.80.10.10">
    <property type="entry name" value="Ribonuclease Inhibitor"/>
    <property type="match status" value="1"/>
</dbReference>
<dbReference type="InterPro" id="IPR032675">
    <property type="entry name" value="LRR_dom_sf"/>
</dbReference>
<accession>A0ABR3GSW6</accession>
<reference evidence="2 3" key="1">
    <citation type="submission" date="2024-02" db="EMBL/GenBank/DDBJ databases">
        <title>Discinaceae phylogenomics.</title>
        <authorList>
            <person name="Dirks A.C."/>
            <person name="James T.Y."/>
        </authorList>
    </citation>
    <scope>NUCLEOTIDE SEQUENCE [LARGE SCALE GENOMIC DNA]</scope>
    <source>
        <strain evidence="2 3">ACD0624</strain>
    </source>
</reference>
<gene>
    <name evidence="2" type="ORF">Q9L58_001917</name>
</gene>
<dbReference type="InterPro" id="IPR036047">
    <property type="entry name" value="F-box-like_dom_sf"/>
</dbReference>
<dbReference type="InterPro" id="IPR001810">
    <property type="entry name" value="F-box_dom"/>
</dbReference>
<evidence type="ECO:0000313" key="2">
    <source>
        <dbReference type="EMBL" id="KAL0639035.1"/>
    </source>
</evidence>
<dbReference type="SUPFAM" id="SSF81383">
    <property type="entry name" value="F-box domain"/>
    <property type="match status" value="1"/>
</dbReference>
<proteinExistence type="predicted"/>
<sequence length="407" mass="46046">MARLHQFPTELSEQIISYLDSPDLVSISLVSRNLYVIAQPFLYRVVHLTYDGCTSSTLKLFCRTIQTRSDLARYVQTLVLRWISEEEEHEIWIKGRDKGQSTYLGWWKPRNKSYIILPVSDVLLLLYLLPSLQCLDVLAPCEPLGDITNFIRNHHDLPQGSLPLSFHSLRELRLRCSDGGGFICPCSMFAIFQLHSLRQLNIYHVDMNSPDSLHDLATTATSPITHLSIRPNSSSEPLLATILSYPRALTHLELVYTIGRNGSYGPLFGTTLQPLRNTLQQLTIYLANYPKIRLSEDHEYMIGSLHDWPVLRHEHGVYNFGELLPKVIVEFVVEVDDFCGISNVVDAVEGLLRRKKEYGLDLFQELAVLGVADYDIPRLQAACAAAGVELVKGVVLWDTLGNAVNEE</sequence>
<comment type="caution">
    <text evidence="2">The sequence shown here is derived from an EMBL/GenBank/DDBJ whole genome shotgun (WGS) entry which is preliminary data.</text>
</comment>
<feature type="domain" description="F-box" evidence="1">
    <location>
        <begin position="1"/>
        <end position="46"/>
    </location>
</feature>
<organism evidence="2 3">
    <name type="scientific">Discina gigas</name>
    <dbReference type="NCBI Taxonomy" id="1032678"/>
    <lineage>
        <taxon>Eukaryota</taxon>
        <taxon>Fungi</taxon>
        <taxon>Dikarya</taxon>
        <taxon>Ascomycota</taxon>
        <taxon>Pezizomycotina</taxon>
        <taxon>Pezizomycetes</taxon>
        <taxon>Pezizales</taxon>
        <taxon>Discinaceae</taxon>
        <taxon>Discina</taxon>
    </lineage>
</organism>
<protein>
    <recommendedName>
        <fullName evidence="1">F-box domain-containing protein</fullName>
    </recommendedName>
</protein>
<name>A0ABR3GSW6_9PEZI</name>
<evidence type="ECO:0000313" key="3">
    <source>
        <dbReference type="Proteomes" id="UP001447188"/>
    </source>
</evidence>
<dbReference type="PROSITE" id="PS50181">
    <property type="entry name" value="FBOX"/>
    <property type="match status" value="1"/>
</dbReference>
<dbReference type="EMBL" id="JBBBZM010000015">
    <property type="protein sequence ID" value="KAL0639035.1"/>
    <property type="molecule type" value="Genomic_DNA"/>
</dbReference>